<dbReference type="EMBL" id="FUWS01000005">
    <property type="protein sequence ID" value="SKA03982.1"/>
    <property type="molecule type" value="Genomic_DNA"/>
</dbReference>
<evidence type="ECO:0000259" key="1">
    <source>
        <dbReference type="Pfam" id="PF14258"/>
    </source>
</evidence>
<dbReference type="Pfam" id="PF14258">
    <property type="entry name" value="DUF4350"/>
    <property type="match status" value="1"/>
</dbReference>
<evidence type="ECO:0000313" key="3">
    <source>
        <dbReference type="Proteomes" id="UP000190637"/>
    </source>
</evidence>
<sequence length="389" mass="40358">MTAAPPMAPPPTVTSTSAADLWRRVRGPLGFLLALTVIAVVLSLGSRPYPQGDLDPDSPVPEGARALAEVLRERGGEVTIARDTAEAVESLGPGTVLILTQSHRLLPEELDRLAAAPGDRLLVQPTTAALEALAPGVAVSGRVEAGTLSPRCGLPAARAAGPADAGGELYAVEEGLACYPAPEGAALVRSSGDGGTVTVLGTGAPLRNSHLDREGNAALALNLVGGRDVVWLHPDVPVAEGDATLWELLPQGIRLSVWPLAFALALLALWRGRRLGPLVAERLPVVVRASETTEGRAGLYAARRARDRAAAALRAGFLDRVRPLLGLNAASTPQATAEALAERTGESPDRLLVLLYGDPADEGGDPHSVDDAALVRLADELDRIEGSLR</sequence>
<accession>A0A1T4QJU7</accession>
<dbReference type="InterPro" id="IPR025646">
    <property type="entry name" value="DUF4350"/>
</dbReference>
<reference evidence="2 3" key="1">
    <citation type="submission" date="2017-02" db="EMBL/GenBank/DDBJ databases">
        <authorList>
            <person name="Peterson S.W."/>
        </authorList>
    </citation>
    <scope>NUCLEOTIDE SEQUENCE [LARGE SCALE GENOMIC DNA]</scope>
    <source>
        <strain evidence="2 3">DSM 45154</strain>
    </source>
</reference>
<protein>
    <recommendedName>
        <fullName evidence="1">DUF4350 domain-containing protein</fullName>
    </recommendedName>
</protein>
<dbReference type="Proteomes" id="UP000190637">
    <property type="component" value="Unassembled WGS sequence"/>
</dbReference>
<evidence type="ECO:0000313" key="2">
    <source>
        <dbReference type="EMBL" id="SKA03982.1"/>
    </source>
</evidence>
<proteinExistence type="predicted"/>
<dbReference type="AlphaFoldDB" id="A0A1T4QJU7"/>
<keyword evidence="3" id="KW-1185">Reference proteome</keyword>
<dbReference type="STRING" id="1122192.SAMN02745673_02275"/>
<gene>
    <name evidence="2" type="ORF">SAMN02745673_02275</name>
</gene>
<organism evidence="2 3">
    <name type="scientific">Marinactinospora thermotolerans DSM 45154</name>
    <dbReference type="NCBI Taxonomy" id="1122192"/>
    <lineage>
        <taxon>Bacteria</taxon>
        <taxon>Bacillati</taxon>
        <taxon>Actinomycetota</taxon>
        <taxon>Actinomycetes</taxon>
        <taxon>Streptosporangiales</taxon>
        <taxon>Nocardiopsidaceae</taxon>
        <taxon>Marinactinospora</taxon>
    </lineage>
</organism>
<feature type="domain" description="DUF4350" evidence="1">
    <location>
        <begin position="56"/>
        <end position="224"/>
    </location>
</feature>
<name>A0A1T4QJU7_9ACTN</name>